<comment type="caution">
    <text evidence="1">The sequence shown here is derived from an EMBL/GenBank/DDBJ whole genome shotgun (WGS) entry which is preliminary data.</text>
</comment>
<organism evidence="1 2">
    <name type="scientific">Veronia nyctiphanis</name>
    <dbReference type="NCBI Taxonomy" id="1278244"/>
    <lineage>
        <taxon>Bacteria</taxon>
        <taxon>Pseudomonadati</taxon>
        <taxon>Pseudomonadota</taxon>
        <taxon>Gammaproteobacteria</taxon>
        <taxon>Vibrionales</taxon>
        <taxon>Vibrionaceae</taxon>
        <taxon>Veronia</taxon>
    </lineage>
</organism>
<dbReference type="EMBL" id="PEIB01000001">
    <property type="protein sequence ID" value="RXJ74718.1"/>
    <property type="molecule type" value="Genomic_DNA"/>
</dbReference>
<dbReference type="AlphaFoldDB" id="A0A4V1LTC5"/>
<evidence type="ECO:0000313" key="2">
    <source>
        <dbReference type="Proteomes" id="UP000290287"/>
    </source>
</evidence>
<keyword evidence="2" id="KW-1185">Reference proteome</keyword>
<reference evidence="1 2" key="1">
    <citation type="submission" date="2017-10" db="EMBL/GenBank/DDBJ databases">
        <title>Nyctiphanis sp. nov., isolated from the stomach of the euphausiid Nyctiphanes simplex (Hansen, 1911) in the Gulf of California.</title>
        <authorList>
            <person name="Gomez-Gil B."/>
            <person name="Aguilar-Mendez M."/>
            <person name="Lopez-Cortes A."/>
            <person name="Gomez-Gutierrez J."/>
            <person name="Roque A."/>
            <person name="Lang E."/>
            <person name="Gonzalez-Castillo A."/>
        </authorList>
    </citation>
    <scope>NUCLEOTIDE SEQUENCE [LARGE SCALE GENOMIC DNA]</scope>
    <source>
        <strain evidence="1 2">CAIM 600</strain>
    </source>
</reference>
<dbReference type="RefSeq" id="WP_129120610.1">
    <property type="nucleotide sequence ID" value="NZ_PEIB01000001.1"/>
</dbReference>
<gene>
    <name evidence="1" type="ORF">CS022_00290</name>
</gene>
<name>A0A4V1LTC5_9GAMM</name>
<proteinExistence type="predicted"/>
<evidence type="ECO:0000313" key="1">
    <source>
        <dbReference type="EMBL" id="RXJ74718.1"/>
    </source>
</evidence>
<accession>A0A4V1LTC5</accession>
<sequence length="136" mass="14994">MKIKVVAGIIFLSLLAGCKAKSGAGLPSSDFQGKVPDEINQKLLALNELPTESMRGATAYAYYDEKRALLTITHRLRSSRWAWSMNKSDIEPSIIANTCDRFSEELYYGAGIRNWFAGSGGFVTKTITADDCTFEN</sequence>
<dbReference type="PROSITE" id="PS51257">
    <property type="entry name" value="PROKAR_LIPOPROTEIN"/>
    <property type="match status" value="1"/>
</dbReference>
<dbReference type="Proteomes" id="UP000290287">
    <property type="component" value="Unassembled WGS sequence"/>
</dbReference>
<protein>
    <submittedName>
        <fullName evidence="1">Uncharacterized protein</fullName>
    </submittedName>
</protein>
<dbReference type="OrthoDB" id="5816004at2"/>